<keyword evidence="3" id="KW-1185">Reference proteome</keyword>
<evidence type="ECO:0008006" key="4">
    <source>
        <dbReference type="Google" id="ProtNLM"/>
    </source>
</evidence>
<name>E9G6X1_DAPPU</name>
<reference evidence="2 3" key="1">
    <citation type="journal article" date="2011" name="Science">
        <title>The ecoresponsive genome of Daphnia pulex.</title>
        <authorList>
            <person name="Colbourne J.K."/>
            <person name="Pfrender M.E."/>
            <person name="Gilbert D."/>
            <person name="Thomas W.K."/>
            <person name="Tucker A."/>
            <person name="Oakley T.H."/>
            <person name="Tokishita S."/>
            <person name="Aerts A."/>
            <person name="Arnold G.J."/>
            <person name="Basu M.K."/>
            <person name="Bauer D.J."/>
            <person name="Caceres C.E."/>
            <person name="Carmel L."/>
            <person name="Casola C."/>
            <person name="Choi J.H."/>
            <person name="Detter J.C."/>
            <person name="Dong Q."/>
            <person name="Dusheyko S."/>
            <person name="Eads B.D."/>
            <person name="Frohlich T."/>
            <person name="Geiler-Samerotte K.A."/>
            <person name="Gerlach D."/>
            <person name="Hatcher P."/>
            <person name="Jogdeo S."/>
            <person name="Krijgsveld J."/>
            <person name="Kriventseva E.V."/>
            <person name="Kultz D."/>
            <person name="Laforsch C."/>
            <person name="Lindquist E."/>
            <person name="Lopez J."/>
            <person name="Manak J.R."/>
            <person name="Muller J."/>
            <person name="Pangilinan J."/>
            <person name="Patwardhan R.P."/>
            <person name="Pitluck S."/>
            <person name="Pritham E.J."/>
            <person name="Rechtsteiner A."/>
            <person name="Rho M."/>
            <person name="Rogozin I.B."/>
            <person name="Sakarya O."/>
            <person name="Salamov A."/>
            <person name="Schaack S."/>
            <person name="Shapiro H."/>
            <person name="Shiga Y."/>
            <person name="Skalitzky C."/>
            <person name="Smith Z."/>
            <person name="Souvorov A."/>
            <person name="Sung W."/>
            <person name="Tang Z."/>
            <person name="Tsuchiya D."/>
            <person name="Tu H."/>
            <person name="Vos H."/>
            <person name="Wang M."/>
            <person name="Wolf Y.I."/>
            <person name="Yamagata H."/>
            <person name="Yamada T."/>
            <person name="Ye Y."/>
            <person name="Shaw J.R."/>
            <person name="Andrews J."/>
            <person name="Crease T.J."/>
            <person name="Tang H."/>
            <person name="Lucas S.M."/>
            <person name="Robertson H.M."/>
            <person name="Bork P."/>
            <person name="Koonin E.V."/>
            <person name="Zdobnov E.M."/>
            <person name="Grigoriev I.V."/>
            <person name="Lynch M."/>
            <person name="Boore J.L."/>
        </authorList>
    </citation>
    <scope>NUCLEOTIDE SEQUENCE [LARGE SCALE GENOMIC DNA]</scope>
</reference>
<accession>E9G6X1</accession>
<keyword evidence="1" id="KW-1133">Transmembrane helix</keyword>
<dbReference type="STRING" id="6669.E9G6X1"/>
<evidence type="ECO:0000313" key="3">
    <source>
        <dbReference type="Proteomes" id="UP000000305"/>
    </source>
</evidence>
<dbReference type="PANTHER" id="PTHR47229">
    <property type="entry name" value="TRANSMEMBRANE PROTEIN 141"/>
    <property type="match status" value="1"/>
</dbReference>
<dbReference type="Pfam" id="PF15110">
    <property type="entry name" value="TMEM141"/>
    <property type="match status" value="1"/>
</dbReference>
<dbReference type="OMA" id="CQSNAFM"/>
<dbReference type="EMBL" id="GL732534">
    <property type="protein sequence ID" value="EFX84359.1"/>
    <property type="molecule type" value="Genomic_DNA"/>
</dbReference>
<dbReference type="KEGG" id="dpx:DAPPUDRAFT_99448"/>
<protein>
    <recommendedName>
        <fullName evidence="4">Transmembrane protein 141</fullName>
    </recommendedName>
</protein>
<proteinExistence type="predicted"/>
<evidence type="ECO:0000313" key="2">
    <source>
        <dbReference type="EMBL" id="EFX84359.1"/>
    </source>
</evidence>
<dbReference type="InParanoid" id="E9G6X1"/>
<dbReference type="Proteomes" id="UP000000305">
    <property type="component" value="Unassembled WGS sequence"/>
</dbReference>
<keyword evidence="1" id="KW-0812">Transmembrane</keyword>
<feature type="transmembrane region" description="Helical" evidence="1">
    <location>
        <begin position="62"/>
        <end position="82"/>
    </location>
</feature>
<dbReference type="InterPro" id="IPR038259">
    <property type="entry name" value="Tmem141_sf"/>
</dbReference>
<feature type="transmembrane region" description="Helical" evidence="1">
    <location>
        <begin position="34"/>
        <end position="56"/>
    </location>
</feature>
<dbReference type="OrthoDB" id="10056589at2759"/>
<evidence type="ECO:0000256" key="1">
    <source>
        <dbReference type="SAM" id="Phobius"/>
    </source>
</evidence>
<dbReference type="AlphaFoldDB" id="E9G6X1"/>
<dbReference type="eggNOG" id="KOG0410">
    <property type="taxonomic scope" value="Eukaryota"/>
</dbReference>
<dbReference type="Gene3D" id="1.10.3350.20">
    <property type="entry name" value="Tmem141 protein family"/>
    <property type="match status" value="1"/>
</dbReference>
<keyword evidence="1" id="KW-0472">Membrane</keyword>
<dbReference type="HOGENOM" id="CLU_2148326_0_0_1"/>
<gene>
    <name evidence="2" type="ORF">DAPPUDRAFT_99448</name>
</gene>
<organism evidence="2 3">
    <name type="scientific">Daphnia pulex</name>
    <name type="common">Water flea</name>
    <dbReference type="NCBI Taxonomy" id="6669"/>
    <lineage>
        <taxon>Eukaryota</taxon>
        <taxon>Metazoa</taxon>
        <taxon>Ecdysozoa</taxon>
        <taxon>Arthropoda</taxon>
        <taxon>Crustacea</taxon>
        <taxon>Branchiopoda</taxon>
        <taxon>Diplostraca</taxon>
        <taxon>Cladocera</taxon>
        <taxon>Anomopoda</taxon>
        <taxon>Daphniidae</taxon>
        <taxon>Daphnia</taxon>
    </lineage>
</organism>
<dbReference type="InterPro" id="IPR026788">
    <property type="entry name" value="Tmem141"/>
</dbReference>
<dbReference type="PhylomeDB" id="E9G6X1"/>
<dbReference type="PANTHER" id="PTHR47229:SF1">
    <property type="entry name" value="TRANSMEMBRANE PROTEIN 141"/>
    <property type="match status" value="1"/>
</dbReference>
<sequence>MNNINDLKSRYNQIYPAFGSYTEIFIVTECMSRALFTGLSSSVLGFSTAFCAQHLLKKKLPYAFSGNILVSSFVAVVVGFQVTSVRAKSCQAAWLAAEDKHTFFTENDDKSD</sequence>